<dbReference type="AlphaFoldDB" id="A0A139I0H3"/>
<reference evidence="6 7" key="1">
    <citation type="submission" date="2015-07" db="EMBL/GenBank/DDBJ databases">
        <title>Comparative genomics of the Sigatoka disease complex on banana suggests a link between parallel evolutionary changes in Pseudocercospora fijiensis and Pseudocercospora eumusae and increased virulence on the banana host.</title>
        <authorList>
            <person name="Chang T.-C."/>
            <person name="Salvucci A."/>
            <person name="Crous P.W."/>
            <person name="Stergiopoulos I."/>
        </authorList>
    </citation>
    <scope>NUCLEOTIDE SEQUENCE [LARGE SCALE GENOMIC DNA]</scope>
    <source>
        <strain evidence="6 7">CBS 116634</strain>
    </source>
</reference>
<dbReference type="InterPro" id="IPR059112">
    <property type="entry name" value="CysZ/EI24"/>
</dbReference>
<accession>A0A139I0H3</accession>
<evidence type="ECO:0000256" key="5">
    <source>
        <dbReference type="SAM" id="Phobius"/>
    </source>
</evidence>
<evidence type="ECO:0000256" key="2">
    <source>
        <dbReference type="ARBA" id="ARBA00022692"/>
    </source>
</evidence>
<dbReference type="InterPro" id="IPR052786">
    <property type="entry name" value="Spore_wall_assembly"/>
</dbReference>
<feature type="transmembrane region" description="Helical" evidence="5">
    <location>
        <begin position="146"/>
        <end position="166"/>
    </location>
</feature>
<comment type="caution">
    <text evidence="6">The sequence shown here is derived from an EMBL/GenBank/DDBJ whole genome shotgun (WGS) entry which is preliminary data.</text>
</comment>
<evidence type="ECO:0000256" key="4">
    <source>
        <dbReference type="ARBA" id="ARBA00023136"/>
    </source>
</evidence>
<feature type="transmembrane region" description="Helical" evidence="5">
    <location>
        <begin position="240"/>
        <end position="260"/>
    </location>
</feature>
<dbReference type="OrthoDB" id="10012223at2759"/>
<dbReference type="EMBL" id="LFZO01000481">
    <property type="protein sequence ID" value="KXT08167.1"/>
    <property type="molecule type" value="Genomic_DNA"/>
</dbReference>
<protein>
    <recommendedName>
        <fullName evidence="8">Outer spore wall protein RRT8</fullName>
    </recommendedName>
</protein>
<keyword evidence="7" id="KW-1185">Reference proteome</keyword>
<organism evidence="6 7">
    <name type="scientific">Pseudocercospora musae</name>
    <dbReference type="NCBI Taxonomy" id="113226"/>
    <lineage>
        <taxon>Eukaryota</taxon>
        <taxon>Fungi</taxon>
        <taxon>Dikarya</taxon>
        <taxon>Ascomycota</taxon>
        <taxon>Pezizomycotina</taxon>
        <taxon>Dothideomycetes</taxon>
        <taxon>Dothideomycetidae</taxon>
        <taxon>Mycosphaerellales</taxon>
        <taxon>Mycosphaerellaceae</taxon>
        <taxon>Pseudocercospora</taxon>
    </lineage>
</organism>
<gene>
    <name evidence="6" type="ORF">AC579_1144</name>
</gene>
<evidence type="ECO:0000313" key="7">
    <source>
        <dbReference type="Proteomes" id="UP000073492"/>
    </source>
</evidence>
<dbReference type="STRING" id="113226.A0A139I0H3"/>
<keyword evidence="3 5" id="KW-1133">Transmembrane helix</keyword>
<feature type="transmembrane region" description="Helical" evidence="5">
    <location>
        <begin position="119"/>
        <end position="140"/>
    </location>
</feature>
<evidence type="ECO:0000256" key="3">
    <source>
        <dbReference type="ARBA" id="ARBA00022989"/>
    </source>
</evidence>
<comment type="subcellular location">
    <subcellularLocation>
        <location evidence="1">Membrane</location>
        <topology evidence="1">Multi-pass membrane protein</topology>
    </subcellularLocation>
</comment>
<dbReference type="GO" id="GO:0005811">
    <property type="term" value="C:lipid droplet"/>
    <property type="evidence" value="ECO:0007669"/>
    <property type="project" value="TreeGrafter"/>
</dbReference>
<keyword evidence="2 5" id="KW-0812">Transmembrane</keyword>
<evidence type="ECO:0000313" key="6">
    <source>
        <dbReference type="EMBL" id="KXT08167.1"/>
    </source>
</evidence>
<dbReference type="Pfam" id="PF07264">
    <property type="entry name" value="EI24"/>
    <property type="match status" value="1"/>
</dbReference>
<feature type="non-terminal residue" evidence="6">
    <location>
        <position position="1"/>
    </location>
</feature>
<evidence type="ECO:0000256" key="1">
    <source>
        <dbReference type="ARBA" id="ARBA00004141"/>
    </source>
</evidence>
<dbReference type="PANTHER" id="PTHR34292">
    <property type="entry name" value="OUTER SPORE WALL PROTEIN LDS1"/>
    <property type="match status" value="1"/>
</dbReference>
<dbReference type="PANTHER" id="PTHR34292:SF2">
    <property type="entry name" value="OUTER SPORE WALL PROTEIN LDS1"/>
    <property type="match status" value="1"/>
</dbReference>
<dbReference type="Proteomes" id="UP000073492">
    <property type="component" value="Unassembled WGS sequence"/>
</dbReference>
<dbReference type="GO" id="GO:0005619">
    <property type="term" value="C:ascospore wall"/>
    <property type="evidence" value="ECO:0007669"/>
    <property type="project" value="TreeGrafter"/>
</dbReference>
<evidence type="ECO:0008006" key="8">
    <source>
        <dbReference type="Google" id="ProtNLM"/>
    </source>
</evidence>
<dbReference type="GO" id="GO:0005628">
    <property type="term" value="C:prospore membrane"/>
    <property type="evidence" value="ECO:0007669"/>
    <property type="project" value="TreeGrafter"/>
</dbReference>
<proteinExistence type="predicted"/>
<sequence>SNPPKAWYRSKSPMDKFLLPRERTVCKNDAPHRTSTFELLITYFTDEQTRTLFAILHTKRITTRQRPASGMADKLKASVQGELSSVHKTASDGVKSGAYMYPIKGIFYFLGHKHLWKPFVSKLIPTMGLGLAVTTFMFAFTYLPQLAVLLFTSGPLAVVSTLFLVLSESSALTMLLSKALLIEHSLLDTFDATLVARGHTALVERERQVKSNKYGDAIQRLGKLASKPFSKFTPSALIRYLMYLPLNFIPVVGTAIFIILRGKAYGPQAHARYFQLKGMSGPQRERFVEQRRGAFTGFGIPATLLETIPIAGILFAFTNTCGAALMAADLEQNGETSPELKERASKSQ</sequence>
<keyword evidence="4 5" id="KW-0472">Membrane</keyword>
<name>A0A139I0H3_9PEZI</name>